<dbReference type="EMBL" id="JACHVA010000053">
    <property type="protein sequence ID" value="MBC2601537.1"/>
    <property type="molecule type" value="Genomic_DNA"/>
</dbReference>
<dbReference type="Pfam" id="PF04191">
    <property type="entry name" value="PEMT"/>
    <property type="match status" value="1"/>
</dbReference>
<feature type="transmembrane region" description="Helical" evidence="5">
    <location>
        <begin position="89"/>
        <end position="122"/>
    </location>
</feature>
<evidence type="ECO:0000256" key="5">
    <source>
        <dbReference type="SAM" id="Phobius"/>
    </source>
</evidence>
<proteinExistence type="predicted"/>
<keyword evidence="3 5" id="KW-1133">Transmembrane helix</keyword>
<keyword evidence="2 5" id="KW-0812">Transmembrane</keyword>
<dbReference type="AlphaFoldDB" id="A0A7X1E5F0"/>
<accession>A0A7X1E5F0</accession>
<feature type="transmembrane region" description="Helical" evidence="5">
    <location>
        <begin position="176"/>
        <end position="193"/>
    </location>
</feature>
<dbReference type="RefSeq" id="WP_185692247.1">
    <property type="nucleotide sequence ID" value="NZ_JACHVA010000053.1"/>
</dbReference>
<comment type="caution">
    <text evidence="6">The sequence shown here is derived from an EMBL/GenBank/DDBJ whole genome shotgun (WGS) entry which is preliminary data.</text>
</comment>
<sequence>MSSQSRLSPLELLRKSVSQAVALLVILFALTMVPRTLGSPLGEGLEFCGYFLLVLAAVGRIWCSIYISGRKNRELCVEGPYSLCRNPLYFFSFLGVAGFGFALQSGLLALGCSSLFLAFYAFVIRKEEVRLSQIFGADFEKYVANTPRFFPHFKGYSRVESLVIEPRVVERSLSEVVWFLFAIIAIDLIEAIHESGNMVLGYLYF</sequence>
<dbReference type="GO" id="GO:0012505">
    <property type="term" value="C:endomembrane system"/>
    <property type="evidence" value="ECO:0007669"/>
    <property type="project" value="UniProtKB-SubCell"/>
</dbReference>
<name>A0A7X1E5F0_9BACT</name>
<dbReference type="GO" id="GO:0008168">
    <property type="term" value="F:methyltransferase activity"/>
    <property type="evidence" value="ECO:0007669"/>
    <property type="project" value="UniProtKB-KW"/>
</dbReference>
<evidence type="ECO:0000256" key="4">
    <source>
        <dbReference type="ARBA" id="ARBA00023136"/>
    </source>
</evidence>
<reference evidence="6 7" key="1">
    <citation type="submission" date="2020-07" db="EMBL/GenBank/DDBJ databases">
        <authorList>
            <person name="Feng X."/>
        </authorList>
    </citation>
    <scope>NUCLEOTIDE SEQUENCE [LARGE SCALE GENOMIC DNA]</scope>
    <source>
        <strain evidence="6 7">JCM14086</strain>
    </source>
</reference>
<dbReference type="Proteomes" id="UP000525652">
    <property type="component" value="Unassembled WGS sequence"/>
</dbReference>
<dbReference type="InterPro" id="IPR007318">
    <property type="entry name" value="Phopholipid_MeTrfase"/>
</dbReference>
<protein>
    <submittedName>
        <fullName evidence="6">Isoprenylcysteine carboxylmethyltransferase family protein</fullName>
    </submittedName>
</protein>
<evidence type="ECO:0000256" key="3">
    <source>
        <dbReference type="ARBA" id="ARBA00022989"/>
    </source>
</evidence>
<keyword evidence="6" id="KW-0808">Transferase</keyword>
<keyword evidence="6" id="KW-0489">Methyltransferase</keyword>
<evidence type="ECO:0000313" key="6">
    <source>
        <dbReference type="EMBL" id="MBC2601537.1"/>
    </source>
</evidence>
<dbReference type="Gene3D" id="1.20.120.1630">
    <property type="match status" value="1"/>
</dbReference>
<feature type="transmembrane region" description="Helical" evidence="5">
    <location>
        <begin position="50"/>
        <end position="69"/>
    </location>
</feature>
<comment type="subcellular location">
    <subcellularLocation>
        <location evidence="1">Endomembrane system</location>
        <topology evidence="1">Multi-pass membrane protein</topology>
    </subcellularLocation>
</comment>
<evidence type="ECO:0000313" key="7">
    <source>
        <dbReference type="Proteomes" id="UP000525652"/>
    </source>
</evidence>
<organism evidence="6 7">
    <name type="scientific">Puniceicoccus vermicola</name>
    <dbReference type="NCBI Taxonomy" id="388746"/>
    <lineage>
        <taxon>Bacteria</taxon>
        <taxon>Pseudomonadati</taxon>
        <taxon>Verrucomicrobiota</taxon>
        <taxon>Opitutia</taxon>
        <taxon>Puniceicoccales</taxon>
        <taxon>Puniceicoccaceae</taxon>
        <taxon>Puniceicoccus</taxon>
    </lineage>
</organism>
<keyword evidence="7" id="KW-1185">Reference proteome</keyword>
<evidence type="ECO:0000256" key="1">
    <source>
        <dbReference type="ARBA" id="ARBA00004127"/>
    </source>
</evidence>
<gene>
    <name evidence="6" type="ORF">H5P30_07070</name>
</gene>
<evidence type="ECO:0000256" key="2">
    <source>
        <dbReference type="ARBA" id="ARBA00022692"/>
    </source>
</evidence>
<feature type="transmembrane region" description="Helical" evidence="5">
    <location>
        <begin position="20"/>
        <end position="38"/>
    </location>
</feature>
<dbReference type="GO" id="GO:0032259">
    <property type="term" value="P:methylation"/>
    <property type="evidence" value="ECO:0007669"/>
    <property type="project" value="UniProtKB-KW"/>
</dbReference>
<keyword evidence="4 5" id="KW-0472">Membrane</keyword>